<reference evidence="2 3" key="1">
    <citation type="journal article" date="2016" name="Int. J. Syst. Evol. Microbiol.">
        <title>Descriptions of Anaerotaenia torta gen. nov., sp. nov. and Anaerocolumna cellulosilytica gen. nov., sp. nov. isolated from a methanogenic reactor of cattle waste.</title>
        <authorList>
            <person name="Uek A."/>
            <person name="Ohtaki Y."/>
            <person name="Kaku N."/>
            <person name="Ueki K."/>
        </authorList>
    </citation>
    <scope>NUCLEOTIDE SEQUENCE [LARGE SCALE GENOMIC DNA]</scope>
    <source>
        <strain evidence="2 3">SN021</strain>
    </source>
</reference>
<dbReference type="AlphaFoldDB" id="A0A6S6R226"/>
<keyword evidence="1" id="KW-0472">Membrane</keyword>
<accession>A0A6S6R226</accession>
<feature type="transmembrane region" description="Helical" evidence="1">
    <location>
        <begin position="35"/>
        <end position="60"/>
    </location>
</feature>
<dbReference type="EMBL" id="AP023367">
    <property type="protein sequence ID" value="BCJ93068.1"/>
    <property type="molecule type" value="Genomic_DNA"/>
</dbReference>
<keyword evidence="3" id="KW-1185">Reference proteome</keyword>
<keyword evidence="1" id="KW-1133">Transmembrane helix</keyword>
<evidence type="ECO:0000313" key="2">
    <source>
        <dbReference type="EMBL" id="BCJ93068.1"/>
    </source>
</evidence>
<evidence type="ECO:0000313" key="3">
    <source>
        <dbReference type="Proteomes" id="UP000515561"/>
    </source>
</evidence>
<protein>
    <submittedName>
        <fullName evidence="2">Uncharacterized protein</fullName>
    </submittedName>
</protein>
<evidence type="ECO:0000256" key="1">
    <source>
        <dbReference type="SAM" id="Phobius"/>
    </source>
</evidence>
<sequence>MIITEEIKNDNPIIGKSRKYTLLLKIGILILMRDLIFYITIVLLFSVTIVLVLQLLSVALKNKRIFSYRSNKILKGKERLLPALLFLAALLWALLYLIIT</sequence>
<keyword evidence="1" id="KW-0812">Transmembrane</keyword>
<dbReference type="Proteomes" id="UP000515561">
    <property type="component" value="Chromosome"/>
</dbReference>
<name>A0A6S6R226_9FIRM</name>
<feature type="transmembrane region" description="Helical" evidence="1">
    <location>
        <begin position="80"/>
        <end position="99"/>
    </location>
</feature>
<dbReference type="KEGG" id="acel:acsn021_06370"/>
<organism evidence="2 3">
    <name type="scientific">Anaerocolumna cellulosilytica</name>
    <dbReference type="NCBI Taxonomy" id="433286"/>
    <lineage>
        <taxon>Bacteria</taxon>
        <taxon>Bacillati</taxon>
        <taxon>Bacillota</taxon>
        <taxon>Clostridia</taxon>
        <taxon>Lachnospirales</taxon>
        <taxon>Lachnospiraceae</taxon>
        <taxon>Anaerocolumna</taxon>
    </lineage>
</organism>
<proteinExistence type="predicted"/>
<gene>
    <name evidence="2" type="ORF">acsn021_06370</name>
</gene>